<evidence type="ECO:0000313" key="3">
    <source>
        <dbReference type="Proteomes" id="UP001396898"/>
    </source>
</evidence>
<feature type="region of interest" description="Disordered" evidence="1">
    <location>
        <begin position="121"/>
        <end position="233"/>
    </location>
</feature>
<feature type="compositionally biased region" description="Pro residues" evidence="1">
    <location>
        <begin position="490"/>
        <end position="500"/>
    </location>
</feature>
<feature type="compositionally biased region" description="Polar residues" evidence="1">
    <location>
        <begin position="127"/>
        <end position="156"/>
    </location>
</feature>
<sequence>MCIIEYIGYSCGHSSVPVLRLCPMTTHAPSNPVCKDPSHRPTMVGDMCPACSRVMHSRWVDIVMFEHQWMHERGTCGCQAKFPSLLHPRTIGANPGKEASQHDGQATLRGISKQMGEAISSRFESGEGTSATSHEDNATSATDTTPTKSSSLTVTPSIDRGTHSAAHGYNTKPTTAAAAAAVGQSSTSRSLHTGKGNNKKRTHKPFKQNKKKGTGKGRNQKQQQKNNHSEFDRQTMMAKPHDATTALLPPIATLSSEDEIVESFHLPSMELSPTKTTTTDETQQQGQQVNVRLASQFAVEWIPDHAERHRTGACNCRVRFERYQPYEVTENEYHFGHDNSQGSTTSYLDDMTTGMEALGFSEQPGSNRNNGGFGSSYYSGGGPIAISPTTATIPKDNSNGQDTGGFFPFASPSPKMAMSSNDNTGCGSLGSGPGYAALSAATADDNTTGGTTAHRFGSDTNHLVGTPTGNTSHAAAQNDYQAYTYNYPNNPAPPPSPISSPSPKSRALLYAYQPEQTLRPSDIAHWRALESSPDPAAAWASRSRPEDFGFRSADEAARALASTPEHVPIRSRPAAPVAAAEHLPNTLYYQHFDPDDPTTYPIVAWPLGAGPEGGPEYCHAPRWDACHLSRPRLRRSRSLDGSS</sequence>
<evidence type="ECO:0000313" key="2">
    <source>
        <dbReference type="EMBL" id="KAK8027273.1"/>
    </source>
</evidence>
<accession>A0ABR1S683</accession>
<organism evidence="2 3">
    <name type="scientific">Apiospora marii</name>
    <dbReference type="NCBI Taxonomy" id="335849"/>
    <lineage>
        <taxon>Eukaryota</taxon>
        <taxon>Fungi</taxon>
        <taxon>Dikarya</taxon>
        <taxon>Ascomycota</taxon>
        <taxon>Pezizomycotina</taxon>
        <taxon>Sordariomycetes</taxon>
        <taxon>Xylariomycetidae</taxon>
        <taxon>Amphisphaeriales</taxon>
        <taxon>Apiosporaceae</taxon>
        <taxon>Apiospora</taxon>
    </lineage>
</organism>
<feature type="compositionally biased region" description="Basic residues" evidence="1">
    <location>
        <begin position="197"/>
        <end position="219"/>
    </location>
</feature>
<name>A0ABR1S683_9PEZI</name>
<evidence type="ECO:0000256" key="1">
    <source>
        <dbReference type="SAM" id="MobiDB-lite"/>
    </source>
</evidence>
<gene>
    <name evidence="2" type="ORF">PG991_004329</name>
</gene>
<dbReference type="EMBL" id="JAQQWI010000007">
    <property type="protein sequence ID" value="KAK8027273.1"/>
    <property type="molecule type" value="Genomic_DNA"/>
</dbReference>
<reference evidence="2 3" key="1">
    <citation type="submission" date="2023-01" db="EMBL/GenBank/DDBJ databases">
        <title>Analysis of 21 Apiospora genomes using comparative genomics revels a genus with tremendous synthesis potential of carbohydrate active enzymes and secondary metabolites.</title>
        <authorList>
            <person name="Sorensen T."/>
        </authorList>
    </citation>
    <scope>NUCLEOTIDE SEQUENCE [LARGE SCALE GENOMIC DNA]</scope>
    <source>
        <strain evidence="2 3">CBS 20057</strain>
    </source>
</reference>
<protein>
    <submittedName>
        <fullName evidence="2">Uncharacterized protein</fullName>
    </submittedName>
</protein>
<comment type="caution">
    <text evidence="2">The sequence shown here is derived from an EMBL/GenBank/DDBJ whole genome shotgun (WGS) entry which is preliminary data.</text>
</comment>
<dbReference type="Proteomes" id="UP001396898">
    <property type="component" value="Unassembled WGS sequence"/>
</dbReference>
<feature type="region of interest" description="Disordered" evidence="1">
    <location>
        <begin position="485"/>
        <end position="504"/>
    </location>
</feature>
<keyword evidence="3" id="KW-1185">Reference proteome</keyword>
<proteinExistence type="predicted"/>